<dbReference type="InterPro" id="IPR021533">
    <property type="entry name" value="PepSY-like"/>
</dbReference>
<evidence type="ECO:0000259" key="1">
    <source>
        <dbReference type="Pfam" id="PF11396"/>
    </source>
</evidence>
<dbReference type="Proteomes" id="UP000823603">
    <property type="component" value="Unassembled WGS sequence"/>
</dbReference>
<dbReference type="EMBL" id="JADIMB010000066">
    <property type="protein sequence ID" value="MBO8471069.1"/>
    <property type="molecule type" value="Genomic_DNA"/>
</dbReference>
<comment type="caution">
    <text evidence="2">The sequence shown here is derived from an EMBL/GenBank/DDBJ whole genome shotgun (WGS) entry which is preliminary data.</text>
</comment>
<sequence length="151" mass="16882">MKTIVLKNRFAALAAVLAGIMALTSCEEHRINESRLPDAAQEFISQYFSGESVVYAEKDRDDRVVSYNVRLSDGTEIEFDEDGVWTSVDCQLSQVPDGIVPAQILSHLQTYVPGGTKVFSIEKKWGGYEIGIQDGRDLIYDADGQFVREDR</sequence>
<evidence type="ECO:0000313" key="3">
    <source>
        <dbReference type="Proteomes" id="UP000823603"/>
    </source>
</evidence>
<organism evidence="2 3">
    <name type="scientific">Candidatus Cryptobacteroides faecavium</name>
    <dbReference type="NCBI Taxonomy" id="2840762"/>
    <lineage>
        <taxon>Bacteria</taxon>
        <taxon>Pseudomonadati</taxon>
        <taxon>Bacteroidota</taxon>
        <taxon>Bacteroidia</taxon>
        <taxon>Bacteroidales</taxon>
        <taxon>Candidatus Cryptobacteroides</taxon>
    </lineage>
</organism>
<evidence type="ECO:0000313" key="2">
    <source>
        <dbReference type="EMBL" id="MBO8471069.1"/>
    </source>
</evidence>
<dbReference type="PROSITE" id="PS51257">
    <property type="entry name" value="PROKAR_LIPOPROTEIN"/>
    <property type="match status" value="1"/>
</dbReference>
<proteinExistence type="predicted"/>
<reference evidence="2" key="1">
    <citation type="submission" date="2020-10" db="EMBL/GenBank/DDBJ databases">
        <authorList>
            <person name="Gilroy R."/>
        </authorList>
    </citation>
    <scope>NUCLEOTIDE SEQUENCE</scope>
    <source>
        <strain evidence="2">B2-22910</strain>
    </source>
</reference>
<feature type="domain" description="Putative beta-lactamase-inhibitor-like PepSY-like" evidence="1">
    <location>
        <begin position="66"/>
        <end position="147"/>
    </location>
</feature>
<dbReference type="Pfam" id="PF11396">
    <property type="entry name" value="PepSY_like"/>
    <property type="match status" value="2"/>
</dbReference>
<dbReference type="SUPFAM" id="SSF160574">
    <property type="entry name" value="BT0923-like"/>
    <property type="match status" value="1"/>
</dbReference>
<gene>
    <name evidence="2" type="ORF">IAB82_04655</name>
</gene>
<reference evidence="2" key="2">
    <citation type="journal article" date="2021" name="PeerJ">
        <title>Extensive microbial diversity within the chicken gut microbiome revealed by metagenomics and culture.</title>
        <authorList>
            <person name="Gilroy R."/>
            <person name="Ravi A."/>
            <person name="Getino M."/>
            <person name="Pursley I."/>
            <person name="Horton D.L."/>
            <person name="Alikhan N.F."/>
            <person name="Baker D."/>
            <person name="Gharbi K."/>
            <person name="Hall N."/>
            <person name="Watson M."/>
            <person name="Adriaenssens E.M."/>
            <person name="Foster-Nyarko E."/>
            <person name="Jarju S."/>
            <person name="Secka A."/>
            <person name="Antonio M."/>
            <person name="Oren A."/>
            <person name="Chaudhuri R.R."/>
            <person name="La Ragione R."/>
            <person name="Hildebrand F."/>
            <person name="Pallen M.J."/>
        </authorList>
    </citation>
    <scope>NUCLEOTIDE SEQUENCE</scope>
    <source>
        <strain evidence="2">B2-22910</strain>
    </source>
</reference>
<protein>
    <submittedName>
        <fullName evidence="2">PepSY-like domain-containing protein</fullName>
    </submittedName>
</protein>
<dbReference type="AlphaFoldDB" id="A0A9D9IGG0"/>
<feature type="domain" description="Putative beta-lactamase-inhibitor-like PepSY-like" evidence="1">
    <location>
        <begin position="23"/>
        <end position="62"/>
    </location>
</feature>
<name>A0A9D9IGG0_9BACT</name>
<dbReference type="Gene3D" id="3.40.1420.30">
    <property type="match status" value="1"/>
</dbReference>
<accession>A0A9D9IGG0</accession>